<reference evidence="12" key="2">
    <citation type="submission" date="2014-06" db="EMBL/GenBank/DDBJ databases">
        <title>The complete genome of Blastobotrys (Arxula) adeninivorans LS3 - a yeast of biotechnological interest.</title>
        <authorList>
            <person name="Kunze G."/>
            <person name="Gaillardin C."/>
            <person name="Czernicka M."/>
            <person name="Durrens P."/>
            <person name="Martin T."/>
            <person name="Boer E."/>
            <person name="Gabaldon T."/>
            <person name="Cruz J."/>
            <person name="Talla E."/>
            <person name="Marck C."/>
            <person name="Goffeau A."/>
            <person name="Barbe V."/>
            <person name="Baret P."/>
            <person name="Baronian K."/>
            <person name="Beier S."/>
            <person name="Bleykasten C."/>
            <person name="Bode R."/>
            <person name="Casaregola S."/>
            <person name="Despons L."/>
            <person name="Fairhead C."/>
            <person name="Giersberg M."/>
            <person name="Gierski P."/>
            <person name="Hahnel U."/>
            <person name="Hartmann A."/>
            <person name="Jankowska D."/>
            <person name="Jubin C."/>
            <person name="Jung P."/>
            <person name="Lafontaine I."/>
            <person name="Leh-Louis V."/>
            <person name="Lemaire M."/>
            <person name="Marcet-Houben M."/>
            <person name="Mascher M."/>
            <person name="Morel G."/>
            <person name="Richard G.-F."/>
            <person name="Riechen J."/>
            <person name="Sacerdot C."/>
            <person name="Sarkar A."/>
            <person name="Savel G."/>
            <person name="Schacherer J."/>
            <person name="Sherman D."/>
            <person name="Straub M.-L."/>
            <person name="Stein N."/>
            <person name="Thierry A."/>
            <person name="Trautwein-Schult A."/>
            <person name="Westhof E."/>
            <person name="Worch S."/>
            <person name="Dujon B."/>
            <person name="Souciet J.-L."/>
            <person name="Wincker P."/>
            <person name="Scholz U."/>
            <person name="Neuveglise N."/>
        </authorList>
    </citation>
    <scope>NUCLEOTIDE SEQUENCE</scope>
    <source>
        <strain evidence="12">LS3</strain>
    </source>
</reference>
<dbReference type="PANTHER" id="PTHR12064">
    <property type="entry name" value="METAL TRANSPORTER CNNM"/>
    <property type="match status" value="1"/>
</dbReference>
<keyword evidence="5 7" id="KW-0472">Membrane</keyword>
<dbReference type="GO" id="GO:0030026">
    <property type="term" value="P:intracellular manganese ion homeostasis"/>
    <property type="evidence" value="ECO:0007669"/>
    <property type="project" value="TreeGrafter"/>
</dbReference>
<feature type="transmembrane region" description="Helical" evidence="9">
    <location>
        <begin position="95"/>
        <end position="119"/>
    </location>
</feature>
<dbReference type="InterPro" id="IPR044751">
    <property type="entry name" value="Ion_transp-like_CBS"/>
</dbReference>
<dbReference type="PROSITE" id="PS51846">
    <property type="entry name" value="CNNM"/>
    <property type="match status" value="1"/>
</dbReference>
<dbReference type="PANTHER" id="PTHR12064:SF97">
    <property type="entry name" value="METAL TRANSPORTER CNNM-5"/>
    <property type="match status" value="1"/>
</dbReference>
<proteinExistence type="predicted"/>
<dbReference type="PROSITE" id="PS51371">
    <property type="entry name" value="CBS"/>
    <property type="match status" value="2"/>
</dbReference>
<evidence type="ECO:0000256" key="1">
    <source>
        <dbReference type="ARBA" id="ARBA00004141"/>
    </source>
</evidence>
<keyword evidence="4 7" id="KW-1133">Transmembrane helix</keyword>
<feature type="transmembrane region" description="Helical" evidence="9">
    <location>
        <begin position="50"/>
        <end position="75"/>
    </location>
</feature>
<evidence type="ECO:0000256" key="2">
    <source>
        <dbReference type="ARBA" id="ARBA00022692"/>
    </source>
</evidence>
<feature type="region of interest" description="Disordered" evidence="8">
    <location>
        <begin position="1"/>
        <end position="23"/>
    </location>
</feature>
<evidence type="ECO:0000256" key="7">
    <source>
        <dbReference type="PROSITE-ProRule" id="PRU01193"/>
    </source>
</evidence>
<sequence length="489" mass="52739">MESAKWFSDVQREELQDEVDDPDIPQLGYQSLSNCISVSRLGVPGGYGRWASIMLAVALAPTAASGAPVGIASIVRRDHAPATDNADDDPQGASFWFNMAVSALLVVLGGIFAGLTLGLMGQDQINLQVIESTGSPTEQAQAKRVLSLLRRGKHWVLVTLLLANVVVNETLPIVLDRSIGGGWPAVVTSTAAIVIFGEIIPQSICVRYGLIVGAQMAPLVLVVMYLLYPIAYPVAMLLDKLLGEHHGTIYKRAGLKTLVTLHHNLGVGPERLNEDEVTIISAVLDLKDKSVGQIMTPIEDVFTLPSDNVLDIQAIEKIFDTGFNRVPIHTPNDPSNFIGMLLVRSLITYDPDDRMLVSQMPLAALPRIPSYTSVLNILNFFQEGKSHMALVTGAKGVVLGVLTLEDVIEELIGEEIIDESDVFIDVHNAIPRTKPGPVLMRISSLLTGRSSPMSAGRCSPGRSSPAPDMIAMNDQSPLKETFTADTKEV</sequence>
<dbReference type="SUPFAM" id="SSF54631">
    <property type="entry name" value="CBS-domain pair"/>
    <property type="match status" value="1"/>
</dbReference>
<evidence type="ECO:0000313" key="12">
    <source>
        <dbReference type="EMBL" id="CDP37834.1"/>
    </source>
</evidence>
<evidence type="ECO:0000256" key="6">
    <source>
        <dbReference type="PROSITE-ProRule" id="PRU00703"/>
    </source>
</evidence>
<dbReference type="InterPro" id="IPR002550">
    <property type="entry name" value="CNNM"/>
</dbReference>
<dbReference type="InterPro" id="IPR046342">
    <property type="entry name" value="CBS_dom_sf"/>
</dbReference>
<dbReference type="EMBL" id="HG937694">
    <property type="protein sequence ID" value="CDP37834.1"/>
    <property type="molecule type" value="Genomic_DNA"/>
</dbReference>
<feature type="transmembrane region" description="Helical" evidence="9">
    <location>
        <begin position="208"/>
        <end position="228"/>
    </location>
</feature>
<accession>A0A060TAL4</accession>
<feature type="domain" description="CBS" evidence="10">
    <location>
        <begin position="295"/>
        <end position="356"/>
    </location>
</feature>
<dbReference type="PhylomeDB" id="A0A060TAL4"/>
<feature type="transmembrane region" description="Helical" evidence="9">
    <location>
        <begin position="181"/>
        <end position="201"/>
    </location>
</feature>
<gene>
    <name evidence="12" type="ORF">GNLVRS02_ARAD1D20526g</name>
</gene>
<dbReference type="GO" id="GO:0016020">
    <property type="term" value="C:membrane"/>
    <property type="evidence" value="ECO:0007669"/>
    <property type="project" value="UniProtKB-SubCell"/>
</dbReference>
<evidence type="ECO:0000256" key="4">
    <source>
        <dbReference type="ARBA" id="ARBA00022989"/>
    </source>
</evidence>
<evidence type="ECO:0000259" key="10">
    <source>
        <dbReference type="PROSITE" id="PS51371"/>
    </source>
</evidence>
<reference evidence="12" key="1">
    <citation type="submission" date="2014-02" db="EMBL/GenBank/DDBJ databases">
        <authorList>
            <person name="Genoscope - CEA"/>
        </authorList>
    </citation>
    <scope>NUCLEOTIDE SEQUENCE</scope>
    <source>
        <strain evidence="12">LS3</strain>
    </source>
</reference>
<protein>
    <submittedName>
        <fullName evidence="12">ARAD1D20526p</fullName>
    </submittedName>
</protein>
<feature type="domain" description="CNNM transmembrane" evidence="11">
    <location>
        <begin position="91"/>
        <end position="276"/>
    </location>
</feature>
<dbReference type="Gene3D" id="3.10.580.10">
    <property type="entry name" value="CBS-domain"/>
    <property type="match status" value="1"/>
</dbReference>
<dbReference type="InterPro" id="IPR000644">
    <property type="entry name" value="CBS_dom"/>
</dbReference>
<dbReference type="InterPro" id="IPR045095">
    <property type="entry name" value="ACDP"/>
</dbReference>
<feature type="domain" description="CBS" evidence="10">
    <location>
        <begin position="360"/>
        <end position="419"/>
    </location>
</feature>
<organism evidence="12">
    <name type="scientific">Blastobotrys adeninivorans</name>
    <name type="common">Yeast</name>
    <name type="synonym">Arxula adeninivorans</name>
    <dbReference type="NCBI Taxonomy" id="409370"/>
    <lineage>
        <taxon>Eukaryota</taxon>
        <taxon>Fungi</taxon>
        <taxon>Dikarya</taxon>
        <taxon>Ascomycota</taxon>
        <taxon>Saccharomycotina</taxon>
        <taxon>Dipodascomycetes</taxon>
        <taxon>Dipodascales</taxon>
        <taxon>Trichomonascaceae</taxon>
        <taxon>Blastobotrys</taxon>
    </lineage>
</organism>
<evidence type="ECO:0000256" key="5">
    <source>
        <dbReference type="ARBA" id="ARBA00023136"/>
    </source>
</evidence>
<evidence type="ECO:0000256" key="3">
    <source>
        <dbReference type="ARBA" id="ARBA00022737"/>
    </source>
</evidence>
<dbReference type="GO" id="GO:0005737">
    <property type="term" value="C:cytoplasm"/>
    <property type="evidence" value="ECO:0007669"/>
    <property type="project" value="TreeGrafter"/>
</dbReference>
<dbReference type="GO" id="GO:0010960">
    <property type="term" value="P:magnesium ion homeostasis"/>
    <property type="evidence" value="ECO:0007669"/>
    <property type="project" value="InterPro"/>
</dbReference>
<evidence type="ECO:0000256" key="8">
    <source>
        <dbReference type="SAM" id="MobiDB-lite"/>
    </source>
</evidence>
<keyword evidence="6" id="KW-0129">CBS domain</keyword>
<name>A0A060TAL4_BLAAD</name>
<comment type="subcellular location">
    <subcellularLocation>
        <location evidence="1">Membrane</location>
        <topology evidence="1">Multi-pass membrane protein</topology>
    </subcellularLocation>
</comment>
<keyword evidence="3" id="KW-0677">Repeat</keyword>
<dbReference type="Pfam" id="PF00571">
    <property type="entry name" value="CBS"/>
    <property type="match status" value="1"/>
</dbReference>
<dbReference type="FunFam" id="3.10.580.10:FF:000006">
    <property type="entry name" value="DUF21 and CBS domain protein"/>
    <property type="match status" value="1"/>
</dbReference>
<dbReference type="CDD" id="cd04590">
    <property type="entry name" value="CBS_pair_CorC_HlyC_assoc"/>
    <property type="match status" value="1"/>
</dbReference>
<evidence type="ECO:0000256" key="9">
    <source>
        <dbReference type="SAM" id="Phobius"/>
    </source>
</evidence>
<evidence type="ECO:0000259" key="11">
    <source>
        <dbReference type="PROSITE" id="PS51846"/>
    </source>
</evidence>
<dbReference type="Pfam" id="PF01595">
    <property type="entry name" value="CNNM"/>
    <property type="match status" value="1"/>
</dbReference>
<keyword evidence="2 7" id="KW-0812">Transmembrane</keyword>
<dbReference type="AlphaFoldDB" id="A0A060TAL4"/>
<feature type="region of interest" description="Disordered" evidence="8">
    <location>
        <begin position="449"/>
        <end position="489"/>
    </location>
</feature>